<gene>
    <name evidence="1" type="ORF">KUCAC02_024248</name>
</gene>
<sequence>MEPGLQPPEIGKRTVATRNLNIEVVEAGGKVNKGDYQGEVVLMGSSEAQQKAKEMIEELVSDSNSQNASGGPGRGAFGDEKSDSSQPVIFTVENGLVGRIIGRGGAKSVNLKRALVNKGDYQGEVVLMGSSEAQQKAKDMIEELVSDSNPQN</sequence>
<evidence type="ECO:0000313" key="1">
    <source>
        <dbReference type="EMBL" id="KAI4812886.1"/>
    </source>
</evidence>
<accession>A0ACB9WHF4</accession>
<evidence type="ECO:0000313" key="2">
    <source>
        <dbReference type="Proteomes" id="UP001057452"/>
    </source>
</evidence>
<keyword evidence="2" id="KW-1185">Reference proteome</keyword>
<dbReference type="EMBL" id="CM043806">
    <property type="protein sequence ID" value="KAI4812886.1"/>
    <property type="molecule type" value="Genomic_DNA"/>
</dbReference>
<protein>
    <submittedName>
        <fullName evidence="1">Uncharacterized protein</fullName>
    </submittedName>
</protein>
<reference evidence="1" key="1">
    <citation type="submission" date="2022-05" db="EMBL/GenBank/DDBJ databases">
        <title>Chromosome-level genome of Chaenocephalus aceratus.</title>
        <authorList>
            <person name="Park H."/>
        </authorList>
    </citation>
    <scope>NUCLEOTIDE SEQUENCE</scope>
    <source>
        <strain evidence="1">KU_202001</strain>
    </source>
</reference>
<organism evidence="1 2">
    <name type="scientific">Chaenocephalus aceratus</name>
    <name type="common">Blackfin icefish</name>
    <name type="synonym">Chaenichthys aceratus</name>
    <dbReference type="NCBI Taxonomy" id="36190"/>
    <lineage>
        <taxon>Eukaryota</taxon>
        <taxon>Metazoa</taxon>
        <taxon>Chordata</taxon>
        <taxon>Craniata</taxon>
        <taxon>Vertebrata</taxon>
        <taxon>Euteleostomi</taxon>
        <taxon>Actinopterygii</taxon>
        <taxon>Neopterygii</taxon>
        <taxon>Teleostei</taxon>
        <taxon>Neoteleostei</taxon>
        <taxon>Acanthomorphata</taxon>
        <taxon>Eupercaria</taxon>
        <taxon>Perciformes</taxon>
        <taxon>Notothenioidei</taxon>
        <taxon>Channichthyidae</taxon>
        <taxon>Chaenocephalus</taxon>
    </lineage>
</organism>
<comment type="caution">
    <text evidence="1">The sequence shown here is derived from an EMBL/GenBank/DDBJ whole genome shotgun (WGS) entry which is preliminary data.</text>
</comment>
<proteinExistence type="predicted"/>
<name>A0ACB9WHF4_CHAAC</name>
<feature type="non-terminal residue" evidence="1">
    <location>
        <position position="152"/>
    </location>
</feature>
<dbReference type="Proteomes" id="UP001057452">
    <property type="component" value="Chromosome 22"/>
</dbReference>